<evidence type="ECO:0000313" key="1">
    <source>
        <dbReference type="EMBL" id="APW79893.1"/>
    </source>
</evidence>
<protein>
    <submittedName>
        <fullName evidence="1">Uncharacterized protein</fullName>
    </submittedName>
</protein>
<dbReference type="Proteomes" id="UP000223561">
    <property type="component" value="Segment"/>
</dbReference>
<dbReference type="KEGG" id="vg:55600942"/>
<reference evidence="1 2" key="1">
    <citation type="submission" date="2016-05" db="EMBL/GenBank/DDBJ databases">
        <title>Emergence and spread of a new Community-Genotype Methicillin-Resistant Staphylococcus aureus clone in Colombia.</title>
        <authorList>
            <person name="Escobar-Perez J."/>
            <person name="Reyes N."/>
            <person name="Marquez-Ortiz A."/>
            <person name="Rebollo J."/>
            <person name="Pinzon H."/>
            <person name="Tovar C."/>
            <person name="Moreno J.C."/>
            <person name="Corredor Z.R."/>
            <person name="Castro B.C."/>
            <person name="Moncada M.G."/>
            <person name="Vanegas N.G."/>
        </authorList>
    </citation>
    <scope>NUCLEOTIDE SEQUENCE [LARGE SCALE GENOMIC DNA]</scope>
</reference>
<evidence type="ECO:0000313" key="2">
    <source>
        <dbReference type="Proteomes" id="UP000223561"/>
    </source>
</evidence>
<dbReference type="RefSeq" id="YP_009831006.1">
    <property type="nucleotide sequence ID" value="NC_048644.1"/>
</dbReference>
<proteinExistence type="predicted"/>
<organism evidence="1 2">
    <name type="scientific">Staphylococcus phage 3 AJ-2017</name>
    <dbReference type="NCBI Taxonomy" id="1934428"/>
    <lineage>
        <taxon>Viruses</taxon>
        <taxon>Duplodnaviria</taxon>
        <taxon>Heunggongvirae</taxon>
        <taxon>Uroviricota</taxon>
        <taxon>Caudoviricetes</taxon>
        <taxon>Bronfenbrennervirinae</taxon>
        <taxon>Peeveelvirus</taxon>
        <taxon>Peeveelvirus pv3AJ2017</taxon>
    </lineage>
</organism>
<name>A0A1P8L6G6_9CAUD</name>
<dbReference type="EMBL" id="KX232515">
    <property type="protein sequence ID" value="APW79893.1"/>
    <property type="molecule type" value="Genomic_DNA"/>
</dbReference>
<accession>A0A1P8L6G6</accession>
<keyword evidence="2" id="KW-1185">Reference proteome</keyword>
<sequence length="64" mass="7700">MQAQNKKVIYYYYDEEGNRRLLSIGNLEHYLLADIKSRFDLYKKKIPDLDNLFVQIDGVEFKLL</sequence>
<dbReference type="GeneID" id="55600942"/>